<keyword evidence="6" id="KW-0342">GTP-binding</keyword>
<evidence type="ECO:0000313" key="11">
    <source>
        <dbReference type="EMBL" id="ONH69891.1"/>
    </source>
</evidence>
<dbReference type="GO" id="GO:0003924">
    <property type="term" value="F:GTPase activity"/>
    <property type="evidence" value="ECO:0007669"/>
    <property type="project" value="InterPro"/>
</dbReference>
<dbReference type="InterPro" id="IPR005225">
    <property type="entry name" value="Small_GTP-bd"/>
</dbReference>
<comment type="subcellular location">
    <subcellularLocation>
        <location evidence="1">Cell membrane</location>
        <topology evidence="1">Lipid-anchor</topology>
        <orientation evidence="1">Cytoplasmic side</orientation>
    </subcellularLocation>
</comment>
<dbReference type="InterPro" id="IPR003578">
    <property type="entry name" value="Small_GTPase_Rho"/>
</dbReference>
<reference evidence="12" key="1">
    <citation type="journal article" date="2017" name="Genome Announc.">
        <title>Genome sequences of Cyberlindnera fabianii 65, Pichia kudriavzevii 129, and Saccharomyces cerevisiae 131 isolated from fermented masau fruits in Zimbabwe.</title>
        <authorList>
            <person name="van Rijswijck I.M.H."/>
            <person name="Derks M.F.L."/>
            <person name="Abee T."/>
            <person name="de Ridder D."/>
            <person name="Smid E.J."/>
        </authorList>
    </citation>
    <scope>NUCLEOTIDE SEQUENCE [LARGE SCALE GENOMIC DNA]</scope>
    <source>
        <strain evidence="12">65</strain>
    </source>
</reference>
<keyword evidence="7" id="KW-0472">Membrane</keyword>
<comment type="caution">
    <text evidence="11">The sequence shown here is derived from an EMBL/GenBank/DDBJ whole genome shotgun (WGS) entry which is preliminary data.</text>
</comment>
<evidence type="ECO:0000256" key="8">
    <source>
        <dbReference type="ARBA" id="ARBA00023288"/>
    </source>
</evidence>
<keyword evidence="9" id="KW-0636">Prenylation</keyword>
<keyword evidence="12" id="KW-1185">Reference proteome</keyword>
<dbReference type="VEuPathDB" id="FungiDB:BON22_0263"/>
<dbReference type="PANTHER" id="PTHR24072">
    <property type="entry name" value="RHO FAMILY GTPASE"/>
    <property type="match status" value="1"/>
</dbReference>
<proteinExistence type="inferred from homology"/>
<dbReference type="STRING" id="36022.A0A1V2LFR2"/>
<dbReference type="PRINTS" id="PR00449">
    <property type="entry name" value="RASTRNSFRMNG"/>
</dbReference>
<keyword evidence="5" id="KW-0547">Nucleotide-binding</keyword>
<keyword evidence="8" id="KW-0449">Lipoprotein</keyword>
<evidence type="ECO:0000256" key="10">
    <source>
        <dbReference type="ARBA" id="ARBA00067968"/>
    </source>
</evidence>
<evidence type="ECO:0000256" key="3">
    <source>
        <dbReference type="ARBA" id="ARBA00022475"/>
    </source>
</evidence>
<dbReference type="SMART" id="SM00173">
    <property type="entry name" value="RAS"/>
    <property type="match status" value="1"/>
</dbReference>
<evidence type="ECO:0000256" key="5">
    <source>
        <dbReference type="ARBA" id="ARBA00022741"/>
    </source>
</evidence>
<dbReference type="SMART" id="SM00174">
    <property type="entry name" value="RHO"/>
    <property type="match status" value="1"/>
</dbReference>
<protein>
    <recommendedName>
        <fullName evidence="10">GTP-binding protein RHO3</fullName>
    </recommendedName>
</protein>
<evidence type="ECO:0000256" key="1">
    <source>
        <dbReference type="ARBA" id="ARBA00004342"/>
    </source>
</evidence>
<dbReference type="SUPFAM" id="SSF52540">
    <property type="entry name" value="P-loop containing nucleoside triphosphate hydrolases"/>
    <property type="match status" value="1"/>
</dbReference>
<gene>
    <name evidence="11" type="ORF">BON22_0263</name>
</gene>
<evidence type="ECO:0000256" key="4">
    <source>
        <dbReference type="ARBA" id="ARBA00022481"/>
    </source>
</evidence>
<dbReference type="GO" id="GO:0030036">
    <property type="term" value="P:actin cytoskeleton organization"/>
    <property type="evidence" value="ECO:0007669"/>
    <property type="project" value="UniProtKB-ARBA"/>
</dbReference>
<sequence length="239" mass="26866">MPLCGNSKKPRMYRITHRNPHVTFAHKPESLLTISSVERKIVILGDGACGKTSMLNVFTRGYFPQVYEPTVFENYVHDIFVDGKPIKLSLWDTAGQEEFDRLRSLSYSDTHTIMLCFSIDSRDSLENVQHKWVGEIADHCEGVKLVLVALKCDLRNDDADEDENDVSNQNSRAKQLISYEEGLDMAKTIGALRYLECSAKRNRGVNEAFTEAARCAITAKPKGANDDEENDHGSSCTIM</sequence>
<evidence type="ECO:0000256" key="2">
    <source>
        <dbReference type="ARBA" id="ARBA00010142"/>
    </source>
</evidence>
<name>A0A1V2LFR2_CYBFA</name>
<dbReference type="GO" id="GO:0005525">
    <property type="term" value="F:GTP binding"/>
    <property type="evidence" value="ECO:0007669"/>
    <property type="project" value="UniProtKB-KW"/>
</dbReference>
<dbReference type="AlphaFoldDB" id="A0A1V2LFR2"/>
<dbReference type="PROSITE" id="PS51419">
    <property type="entry name" value="RAB"/>
    <property type="match status" value="1"/>
</dbReference>
<dbReference type="GO" id="GO:0007163">
    <property type="term" value="P:establishment or maintenance of cell polarity"/>
    <property type="evidence" value="ECO:0007669"/>
    <property type="project" value="UniProtKB-ARBA"/>
</dbReference>
<dbReference type="Gene3D" id="3.40.50.300">
    <property type="entry name" value="P-loop containing nucleotide triphosphate hydrolases"/>
    <property type="match status" value="1"/>
</dbReference>
<dbReference type="FunFam" id="3.40.50.300:FF:000780">
    <property type="entry name" value="Rho GTPase Rho3"/>
    <property type="match status" value="1"/>
</dbReference>
<dbReference type="GO" id="GO:0017157">
    <property type="term" value="P:regulation of exocytosis"/>
    <property type="evidence" value="ECO:0007669"/>
    <property type="project" value="UniProtKB-ARBA"/>
</dbReference>
<evidence type="ECO:0000256" key="7">
    <source>
        <dbReference type="ARBA" id="ARBA00023136"/>
    </source>
</evidence>
<dbReference type="EMBL" id="MPUK01000001">
    <property type="protein sequence ID" value="ONH69891.1"/>
    <property type="molecule type" value="Genomic_DNA"/>
</dbReference>
<dbReference type="Pfam" id="PF00071">
    <property type="entry name" value="Ras"/>
    <property type="match status" value="1"/>
</dbReference>
<keyword evidence="4" id="KW-0488">Methylation</keyword>
<dbReference type="InterPro" id="IPR027417">
    <property type="entry name" value="P-loop_NTPase"/>
</dbReference>
<dbReference type="OMA" id="THTIMLC"/>
<dbReference type="NCBIfam" id="TIGR00231">
    <property type="entry name" value="small_GTP"/>
    <property type="match status" value="1"/>
</dbReference>
<dbReference type="SMART" id="SM00176">
    <property type="entry name" value="RAN"/>
    <property type="match status" value="1"/>
</dbReference>
<dbReference type="GO" id="GO:0005886">
    <property type="term" value="C:plasma membrane"/>
    <property type="evidence" value="ECO:0007669"/>
    <property type="project" value="UniProtKB-SubCell"/>
</dbReference>
<evidence type="ECO:0000256" key="9">
    <source>
        <dbReference type="ARBA" id="ARBA00023289"/>
    </source>
</evidence>
<evidence type="ECO:0000313" key="12">
    <source>
        <dbReference type="Proteomes" id="UP000189513"/>
    </source>
</evidence>
<accession>A0A1V2LFR2</accession>
<dbReference type="Proteomes" id="UP000189513">
    <property type="component" value="Unassembled WGS sequence"/>
</dbReference>
<dbReference type="InterPro" id="IPR001806">
    <property type="entry name" value="Small_GTPase"/>
</dbReference>
<dbReference type="GO" id="GO:0007264">
    <property type="term" value="P:small GTPase-mediated signal transduction"/>
    <property type="evidence" value="ECO:0007669"/>
    <property type="project" value="InterPro"/>
</dbReference>
<dbReference type="PROSITE" id="PS51421">
    <property type="entry name" value="RAS"/>
    <property type="match status" value="1"/>
</dbReference>
<dbReference type="PROSITE" id="PS51420">
    <property type="entry name" value="RHO"/>
    <property type="match status" value="1"/>
</dbReference>
<keyword evidence="3" id="KW-1003">Cell membrane</keyword>
<organism evidence="11 12">
    <name type="scientific">Cyberlindnera fabianii</name>
    <name type="common">Yeast</name>
    <name type="synonym">Hansenula fabianii</name>
    <dbReference type="NCBI Taxonomy" id="36022"/>
    <lineage>
        <taxon>Eukaryota</taxon>
        <taxon>Fungi</taxon>
        <taxon>Dikarya</taxon>
        <taxon>Ascomycota</taxon>
        <taxon>Saccharomycotina</taxon>
        <taxon>Saccharomycetes</taxon>
        <taxon>Phaffomycetales</taxon>
        <taxon>Phaffomycetaceae</taxon>
        <taxon>Cyberlindnera</taxon>
    </lineage>
</organism>
<comment type="similarity">
    <text evidence="2">Belongs to the small GTPase superfamily. Rho family.</text>
</comment>
<evidence type="ECO:0000256" key="6">
    <source>
        <dbReference type="ARBA" id="ARBA00023134"/>
    </source>
</evidence>
<dbReference type="SMART" id="SM00175">
    <property type="entry name" value="RAB"/>
    <property type="match status" value="1"/>
</dbReference>